<keyword evidence="3" id="KW-1185">Reference proteome</keyword>
<evidence type="ECO:0000313" key="3">
    <source>
        <dbReference type="Proteomes" id="UP000695022"/>
    </source>
</evidence>
<evidence type="ECO:0000313" key="4">
    <source>
        <dbReference type="RefSeq" id="XP_014673847.1"/>
    </source>
</evidence>
<sequence length="436" mass="49725">MEELLRETGLDSQREGEDKSLSSRDRRKKRQRGAGSGIKVRTDCQAKEGTWETRPETILGGDRGDIVVNSGTGAPISISNTQSIVNKLDEFEALIDELKPDIIGITETWANENTPDSLFTLRGYDLFRKDRVGAQGGGVLLLVQNNLQASTCPRLEVSEFAESVWCEIQLTGEDVLLIGVCYRSPASTQENNEELIDLFSKVAIGQETHVLIMGDFNIPEVDYVNYCTSCSPMSFHSRFLDKTQDMFLLQHVTVPTRYREGQEPSKLDLIFTNDENMIEEVSCLAPIGKSDHIGLAWTTVTHLDPNSLKHKYEGRNYWKGDYISLNTEIKATDWKTVLGGLDTNSAWQELEQRIEDLSKRNVPEKRPPKKNQRPRWLTKPVRKAIQKKREFYLKYCRLGREKDYANYVKQRNITSNLCNDAKKNYERGLVDVFKSE</sequence>
<feature type="region of interest" description="Disordered" evidence="1">
    <location>
        <begin position="1"/>
        <end position="39"/>
    </location>
</feature>
<dbReference type="PANTHER" id="PTHR33395:SF22">
    <property type="entry name" value="REVERSE TRANSCRIPTASE DOMAIN-CONTAINING PROTEIN"/>
    <property type="match status" value="1"/>
</dbReference>
<feature type="compositionally biased region" description="Basic and acidic residues" evidence="1">
    <location>
        <begin position="1"/>
        <end position="24"/>
    </location>
</feature>
<protein>
    <submittedName>
        <fullName evidence="4">Uncharacterized protein LOC106814085</fullName>
    </submittedName>
</protein>
<proteinExistence type="predicted"/>
<dbReference type="InterPro" id="IPR005135">
    <property type="entry name" value="Endo/exonuclease/phosphatase"/>
</dbReference>
<accession>A0ABM1ENS6</accession>
<dbReference type="InterPro" id="IPR036691">
    <property type="entry name" value="Endo/exonu/phosph_ase_sf"/>
</dbReference>
<organism evidence="3 4">
    <name type="scientific">Priapulus caudatus</name>
    <name type="common">Priapulid worm</name>
    <dbReference type="NCBI Taxonomy" id="37621"/>
    <lineage>
        <taxon>Eukaryota</taxon>
        <taxon>Metazoa</taxon>
        <taxon>Ecdysozoa</taxon>
        <taxon>Scalidophora</taxon>
        <taxon>Priapulida</taxon>
        <taxon>Priapulimorpha</taxon>
        <taxon>Priapulimorphida</taxon>
        <taxon>Priapulidae</taxon>
        <taxon>Priapulus</taxon>
    </lineage>
</organism>
<dbReference type="Proteomes" id="UP000695022">
    <property type="component" value="Unplaced"/>
</dbReference>
<evidence type="ECO:0000259" key="2">
    <source>
        <dbReference type="Pfam" id="PF03372"/>
    </source>
</evidence>
<name>A0ABM1ENS6_PRICU</name>
<dbReference type="PANTHER" id="PTHR33395">
    <property type="entry name" value="TRANSCRIPTASE, PUTATIVE-RELATED-RELATED"/>
    <property type="match status" value="1"/>
</dbReference>
<dbReference type="Pfam" id="PF03372">
    <property type="entry name" value="Exo_endo_phos"/>
    <property type="match status" value="1"/>
</dbReference>
<feature type="domain" description="Endonuclease/exonuclease/phosphatase" evidence="2">
    <location>
        <begin position="85"/>
        <end position="292"/>
    </location>
</feature>
<gene>
    <name evidence="4" type="primary">LOC106814085</name>
</gene>
<dbReference type="Gene3D" id="3.60.10.10">
    <property type="entry name" value="Endonuclease/exonuclease/phosphatase"/>
    <property type="match status" value="1"/>
</dbReference>
<dbReference type="GeneID" id="106814085"/>
<dbReference type="SUPFAM" id="SSF56219">
    <property type="entry name" value="DNase I-like"/>
    <property type="match status" value="1"/>
</dbReference>
<evidence type="ECO:0000256" key="1">
    <source>
        <dbReference type="SAM" id="MobiDB-lite"/>
    </source>
</evidence>
<reference evidence="4" key="1">
    <citation type="submission" date="2025-08" db="UniProtKB">
        <authorList>
            <consortium name="RefSeq"/>
        </authorList>
    </citation>
    <scope>IDENTIFICATION</scope>
</reference>
<dbReference type="RefSeq" id="XP_014673847.1">
    <property type="nucleotide sequence ID" value="XM_014818361.1"/>
</dbReference>